<proteinExistence type="predicted"/>
<dbReference type="GeneID" id="80919823"/>
<protein>
    <submittedName>
        <fullName evidence="2">Uncharacterized protein</fullName>
    </submittedName>
</protein>
<keyword evidence="3" id="KW-1185">Reference proteome</keyword>
<dbReference type="AlphaFoldDB" id="A0AA35ISA3"/>
<evidence type="ECO:0000256" key="1">
    <source>
        <dbReference type="SAM" id="MobiDB-lite"/>
    </source>
</evidence>
<evidence type="ECO:0000313" key="2">
    <source>
        <dbReference type="EMBL" id="CAI4034969.1"/>
    </source>
</evidence>
<dbReference type="RefSeq" id="XP_056078089.1">
    <property type="nucleotide sequence ID" value="XM_056224140.1"/>
</dbReference>
<organism evidence="2 3">
    <name type="scientific">Saccharomyces mikatae IFO 1815</name>
    <dbReference type="NCBI Taxonomy" id="226126"/>
    <lineage>
        <taxon>Eukaryota</taxon>
        <taxon>Fungi</taxon>
        <taxon>Dikarya</taxon>
        <taxon>Ascomycota</taxon>
        <taxon>Saccharomycotina</taxon>
        <taxon>Saccharomycetes</taxon>
        <taxon>Saccharomycetales</taxon>
        <taxon>Saccharomycetaceae</taxon>
        <taxon>Saccharomyces</taxon>
    </lineage>
</organism>
<reference evidence="2" key="1">
    <citation type="submission" date="2022-10" db="EMBL/GenBank/DDBJ databases">
        <authorList>
            <person name="Byrne P K."/>
        </authorList>
    </citation>
    <scope>NUCLEOTIDE SEQUENCE</scope>
    <source>
        <strain evidence="2">IFO1815</strain>
    </source>
</reference>
<dbReference type="EMBL" id="OX365768">
    <property type="protein sequence ID" value="CAI4034969.1"/>
    <property type="molecule type" value="Genomic_DNA"/>
</dbReference>
<name>A0AA35ISA3_SACMI</name>
<dbReference type="Proteomes" id="UP001161438">
    <property type="component" value="Chromosome 12"/>
</dbReference>
<sequence>MEGEQIVEYVQETPIIPRRVIQYSVPKKKITMPSPCVKMSQAVNNLQDMNLPQHPSLRDSSLDKEYSTQRFLGGINERRLSFEEHRNEQHQNPIGLIKRVGTFFKKRSSSGKSSIKSIGDVKTDGSNLIEGYLSENDDPIEQLVQKNLFDEHKGNSEENDKRHGLFSFEETPPIQVLERTYPNPVDSSFENVPLTEERRFSENPRSLEPSEYEHSLSEPIPFRSSTGGENQRGVRGHTDIAAHNLRVASIKEKKKILEMEQNRLITEIIRLENILNKHRKIDVNSSTGKSENKSSEKDSITFVNSTAPNTAVLKQRTSSSDHNVNFLHNDVSDIPDTFDLEEPYDPLKDKWTTLQSLEKCFESKFQSVSNSKKGDELATIKERNFQVAKINNICFRVQESIKKRQDLEAKLRNLSHDTDNELLFLMMENKRRQKSSVIIQFLSDIINEKSKRFTAEEQGFVNENEVKPLISDLSEGINRLNSILEMKNTCIRRLSNQ</sequence>
<feature type="region of interest" description="Disordered" evidence="1">
    <location>
        <begin position="180"/>
        <end position="233"/>
    </location>
</feature>
<accession>A0AA35ISA3</accession>
<gene>
    <name evidence="2" type="primary">SMKI12G1060</name>
    <name evidence="2" type="ORF">SMKI_12G1060</name>
</gene>
<evidence type="ECO:0000313" key="3">
    <source>
        <dbReference type="Proteomes" id="UP001161438"/>
    </source>
</evidence>